<dbReference type="EMBL" id="KE747810">
    <property type="protein sequence ID" value="RMZ67109.1"/>
    <property type="molecule type" value="Genomic_DNA"/>
</dbReference>
<feature type="region of interest" description="Disordered" evidence="13">
    <location>
        <begin position="542"/>
        <end position="600"/>
    </location>
</feature>
<keyword evidence="18" id="KW-1185">Reference proteome</keyword>
<reference evidence="17 18" key="1">
    <citation type="journal article" date="2014" name="PLoS ONE">
        <title>De novo Genome Assembly of the Fungal Plant Pathogen Pyrenophora semeniperda.</title>
        <authorList>
            <person name="Soliai M.M."/>
            <person name="Meyer S.E."/>
            <person name="Udall J.A."/>
            <person name="Elzinga D.E."/>
            <person name="Hermansen R.A."/>
            <person name="Bodily P.M."/>
            <person name="Hart A.A."/>
            <person name="Coleman C.E."/>
        </authorList>
    </citation>
    <scope>NUCLEOTIDE SEQUENCE [LARGE SCALE GENOMIC DNA]</scope>
    <source>
        <strain evidence="17 18">CCB06</strain>
        <tissue evidence="17">Mycelium</tissue>
    </source>
</reference>
<keyword evidence="9" id="KW-0009">Actin-binding</keyword>
<feature type="compositionally biased region" description="Polar residues" evidence="13">
    <location>
        <begin position="1565"/>
        <end position="1578"/>
    </location>
</feature>
<keyword evidence="7" id="KW-0106">Calcium</keyword>
<dbReference type="OrthoDB" id="524326at2759"/>
<feature type="domain" description="EH" evidence="15">
    <location>
        <begin position="455"/>
        <end position="545"/>
    </location>
</feature>
<feature type="region of interest" description="Disordered" evidence="13">
    <location>
        <begin position="999"/>
        <end position="1678"/>
    </location>
</feature>
<dbReference type="InterPro" id="IPR031342">
    <property type="entry name" value="Mug163-like"/>
</dbReference>
<dbReference type="Gene3D" id="1.10.8.10">
    <property type="entry name" value="DNA helicase RuvA subunit, C-terminal domain"/>
    <property type="match status" value="1"/>
</dbReference>
<feature type="compositionally biased region" description="Polar residues" evidence="13">
    <location>
        <begin position="784"/>
        <end position="812"/>
    </location>
</feature>
<feature type="compositionally biased region" description="Polar residues" evidence="13">
    <location>
        <begin position="1619"/>
        <end position="1638"/>
    </location>
</feature>
<evidence type="ECO:0000313" key="18">
    <source>
        <dbReference type="Proteomes" id="UP000265663"/>
    </source>
</evidence>
<keyword evidence="10" id="KW-0206">Cytoskeleton</keyword>
<feature type="compositionally biased region" description="Polar residues" evidence="13">
    <location>
        <begin position="1489"/>
        <end position="1512"/>
    </location>
</feature>
<evidence type="ECO:0000256" key="13">
    <source>
        <dbReference type="SAM" id="MobiDB-lite"/>
    </source>
</evidence>
<feature type="compositionally biased region" description="Basic and acidic residues" evidence="13">
    <location>
        <begin position="1191"/>
        <end position="1203"/>
    </location>
</feature>
<evidence type="ECO:0000256" key="4">
    <source>
        <dbReference type="ARBA" id="ARBA00011159"/>
    </source>
</evidence>
<dbReference type="GO" id="GO:0030479">
    <property type="term" value="C:actin cortical patch"/>
    <property type="evidence" value="ECO:0007669"/>
    <property type="project" value="UniProtKB-SubCell"/>
</dbReference>
<dbReference type="InterPro" id="IPR015940">
    <property type="entry name" value="UBA"/>
</dbReference>
<evidence type="ECO:0000259" key="15">
    <source>
        <dbReference type="PROSITE" id="PS50031"/>
    </source>
</evidence>
<proteinExistence type="predicted"/>
<organism evidence="17 18">
    <name type="scientific">Pyrenophora seminiperda CCB06</name>
    <dbReference type="NCBI Taxonomy" id="1302712"/>
    <lineage>
        <taxon>Eukaryota</taxon>
        <taxon>Fungi</taxon>
        <taxon>Dikarya</taxon>
        <taxon>Ascomycota</taxon>
        <taxon>Pezizomycotina</taxon>
        <taxon>Dothideomycetes</taxon>
        <taxon>Pleosporomycetidae</taxon>
        <taxon>Pleosporales</taxon>
        <taxon>Pleosporineae</taxon>
        <taxon>Pleosporaceae</taxon>
        <taxon>Pyrenophora</taxon>
    </lineage>
</organism>
<dbReference type="SMART" id="SM00027">
    <property type="entry name" value="EH"/>
    <property type="match status" value="3"/>
</dbReference>
<feature type="compositionally biased region" description="Basic and acidic residues" evidence="13">
    <location>
        <begin position="1217"/>
        <end position="1226"/>
    </location>
</feature>
<comment type="subunit">
    <text evidence="4">Component of the PAN1 actin cytoskeleton-regulatory complex.</text>
</comment>
<dbReference type="PROSITE" id="PS50030">
    <property type="entry name" value="UBA"/>
    <property type="match status" value="1"/>
</dbReference>
<feature type="domain" description="UBA" evidence="14">
    <location>
        <begin position="1673"/>
        <end position="1713"/>
    </location>
</feature>
<evidence type="ECO:0000256" key="11">
    <source>
        <dbReference type="ARBA" id="ARBA00025194"/>
    </source>
</evidence>
<feature type="compositionally biased region" description="Polar residues" evidence="13">
    <location>
        <begin position="1204"/>
        <end position="1216"/>
    </location>
</feature>
<feature type="domain" description="EH" evidence="15">
    <location>
        <begin position="604"/>
        <end position="693"/>
    </location>
</feature>
<evidence type="ECO:0000256" key="10">
    <source>
        <dbReference type="ARBA" id="ARBA00023212"/>
    </source>
</evidence>
<feature type="compositionally biased region" description="Polar residues" evidence="13">
    <location>
        <begin position="1081"/>
        <end position="1098"/>
    </location>
</feature>
<dbReference type="GO" id="GO:0005886">
    <property type="term" value="C:plasma membrane"/>
    <property type="evidence" value="ECO:0007669"/>
    <property type="project" value="UniProtKB-SubCell"/>
</dbReference>
<feature type="compositionally biased region" description="Basic and acidic residues" evidence="13">
    <location>
        <begin position="999"/>
        <end position="1009"/>
    </location>
</feature>
<dbReference type="PROSITE" id="PS50222">
    <property type="entry name" value="EF_HAND_2"/>
    <property type="match status" value="1"/>
</dbReference>
<dbReference type="Gene3D" id="1.10.238.10">
    <property type="entry name" value="EF-hand"/>
    <property type="match status" value="3"/>
</dbReference>
<dbReference type="Pfam" id="PF12763">
    <property type="entry name" value="EH"/>
    <property type="match status" value="3"/>
</dbReference>
<feature type="compositionally biased region" description="Polar residues" evidence="13">
    <location>
        <begin position="1012"/>
        <end position="1033"/>
    </location>
</feature>
<dbReference type="SMART" id="SM00054">
    <property type="entry name" value="EFh"/>
    <property type="match status" value="3"/>
</dbReference>
<name>A0A3M7LY26_9PLEO</name>
<dbReference type="GO" id="GO:0016197">
    <property type="term" value="P:endosomal transport"/>
    <property type="evidence" value="ECO:0007669"/>
    <property type="project" value="TreeGrafter"/>
</dbReference>
<dbReference type="InterPro" id="IPR011992">
    <property type="entry name" value="EF-hand-dom_pair"/>
</dbReference>
<dbReference type="PROSITE" id="PS50031">
    <property type="entry name" value="EH"/>
    <property type="match status" value="3"/>
</dbReference>
<evidence type="ECO:0000256" key="2">
    <source>
        <dbReference type="ARBA" id="ARBA00004134"/>
    </source>
</evidence>
<feature type="compositionally biased region" description="Low complexity" evidence="13">
    <location>
        <begin position="1147"/>
        <end position="1167"/>
    </location>
</feature>
<protein>
    <submittedName>
        <fullName evidence="17">EDE1</fullName>
    </submittedName>
</protein>
<dbReference type="GO" id="GO:0010008">
    <property type="term" value="C:endosome membrane"/>
    <property type="evidence" value="ECO:0007669"/>
    <property type="project" value="UniProtKB-SubCell"/>
</dbReference>
<evidence type="ECO:0000256" key="3">
    <source>
        <dbReference type="ARBA" id="ARBA00004413"/>
    </source>
</evidence>
<feature type="compositionally biased region" description="Polar residues" evidence="13">
    <location>
        <begin position="1436"/>
        <end position="1445"/>
    </location>
</feature>
<dbReference type="PROSITE" id="PS00018">
    <property type="entry name" value="EF_HAND_1"/>
    <property type="match status" value="1"/>
</dbReference>
<dbReference type="GO" id="GO:0005509">
    <property type="term" value="F:calcium ion binding"/>
    <property type="evidence" value="ECO:0007669"/>
    <property type="project" value="InterPro"/>
</dbReference>
<evidence type="ECO:0000256" key="9">
    <source>
        <dbReference type="ARBA" id="ARBA00023203"/>
    </source>
</evidence>
<feature type="compositionally biased region" description="Polar residues" evidence="13">
    <location>
        <begin position="1389"/>
        <end position="1423"/>
    </location>
</feature>
<keyword evidence="8 12" id="KW-0175">Coiled coil</keyword>
<keyword evidence="10" id="KW-0963">Cytoplasm</keyword>
<evidence type="ECO:0000259" key="14">
    <source>
        <dbReference type="PROSITE" id="PS50030"/>
    </source>
</evidence>
<dbReference type="InterPro" id="IPR018247">
    <property type="entry name" value="EF_Hand_1_Ca_BS"/>
</dbReference>
<feature type="region of interest" description="Disordered" evidence="13">
    <location>
        <begin position="674"/>
        <end position="818"/>
    </location>
</feature>
<dbReference type="PANTHER" id="PTHR11216:SF170">
    <property type="entry name" value="DYNAMIN ASSOCIATED PROTEIN 160, ISOFORM D"/>
    <property type="match status" value="1"/>
</dbReference>
<feature type="compositionally biased region" description="Acidic residues" evidence="13">
    <location>
        <begin position="1521"/>
        <end position="1530"/>
    </location>
</feature>
<sequence length="1715" mass="185590">MYSSAIPHCNIPTHDRISLSIHMTNGLMRRFSTFGRPRLSSLHPQTSLTAPRILGLKQYKRTITDVGVRQASVSRHWFTSSSPCSSSDPNECEKARPNERDLKLGNTIQVLHDRLPTLLISPLPQDILSPHISLHLFPSTHPHLPTVSGRLSYTAALWTAPVAWGQIPVLGNVRLKILYERMIKNGSSPSASNVRNEKLLVKWQTCKSEKEGGQVSDVVSKITSIVGGSKRPQQEFTGLFKFEFDEEGRILNHIIEHTEEGQHWDKTAKVISVTDWLLGRAWGRREEGSPSLAFAKCWREKSDSMADPSQSGELNQPILNLTPEEKRVFQYLFQQADTEKLGVITGEIAVKFFERTKLAPAVLGEIWQIADTENRGLLTMAGFCQVLRLIGHYQAGRDPAPELAFRPAPLPKFEGLSIPSAPPAAPSFSPQPTGSIQPQMSGNGPIRVPPLVPAKAAEYAGLFEKSGAVNGVLSGENAKEIFEKARLPNEVLGRIWNLSDTEQRGALNVTEFIIAMHMLASYRTGNMKALPTALPPGLYEAASRRGQLQPPPGGRPDQPMAIPRQFSGQQNVPRQSSPLGRQPFGVPPPPSQPTGSDWLISPQEKASYDNLFKGVDTMGRGFITGDQAVRFFSDSGLPEDVLAGIWDLADINSEGQLSKDEFAVAMYLIRQQRKGDQLPTKLPPSLIPPSLRTPANQAMPIPAPQPAPPVPRAAKSAAEDLFGLDAFSAPVPAPQQPQSTGGSATFNKPFENDPFGSKPTSPTSPHPFQPQPRNPASTFKPFMPSSSFGQTLTAHSTGQSGTSGAQPISTPSAMDDLLGGETDAEINKKLTQDSTDLANMSNQMTTLRNQMQEVQNKKTATESDLNSVTTQKRDLELRLSQFKTQYDQEVKAVKALEDRLAASRNETRKLQVDLANIEGMYQDVQNQHRQVGGQLEADQRENNNLKERIRQLNAEIGQLRPQLDKMRNDARQQKGMVAINKKQLATNEGERDKIKNEMNDLSKPQEEGVRSPQIQTPAVVSPAASTTSQSTNPFFRKTPQPAAENTMSPSGFARDGPHKDFDSVFGSFGTPQSAAPPVSFRENQGPSFSVPSGQSVRSSEGPDVPTPSTSPPLSSYQESPRVAEPPAPPESRQFGSAFLPLREGGPRSDSFSSSVRAGASASRYGGPSVPGNETPTISQASPVGTPVPEKPTVERQETGRTETDNFNPAFVTSDTQRSTKPEDRMDTFSNFGAPSATVDVPGAFPRDAITPLQQNQTGESGMSGPNRNNSRADPFGSTSGEQPRGGKDDFDAAFAGFGPSRQTTGTTSNSTAPADNSHRFNKEFPPIEDLAHDDDSDSNDGRGFDDNFTSASPNQKRISAGQEQRSQQQQRPGTASSDELYRAPPPTTRLDSNLSGLPSSSAQKSPPTYESSVNQTRTGTNQFPPEFGGLLPARENPTSPGSPDTAQGPEKSFNPPGGHGAALFGGSSKSATTSPPPLDTPSSTVPSDQYHSALTYGSTETNKGPSPSSNVPQLGKSAFNDDFDAGFDDLADAKEDDRAEDDFMFSSQNREGLDEFNPVFDSPAASKSNTMASQQTPTGKPRGDDSFSDFEHLSQTFGNQPQQPQPAASSQDWDAIFSNLESSQADKGSHSQQASTDFGKSVFDTLDNEDAAKSQTLSPQMPSLGRAISTGTEHDDPILKNLTSMGYGRNEALSALEKYDYDINKAADHLASGGK</sequence>
<keyword evidence="6" id="KW-0967">Endosome</keyword>
<accession>A0A3M7LY26</accession>
<dbReference type="InterPro" id="IPR000261">
    <property type="entry name" value="EH_dom"/>
</dbReference>
<feature type="compositionally biased region" description="Pro residues" evidence="13">
    <location>
        <begin position="762"/>
        <end position="773"/>
    </location>
</feature>
<feature type="compositionally biased region" description="Low complexity" evidence="13">
    <location>
        <begin position="1362"/>
        <end position="1371"/>
    </location>
</feature>
<feature type="domain" description="EH" evidence="15">
    <location>
        <begin position="325"/>
        <end position="401"/>
    </location>
</feature>
<evidence type="ECO:0000256" key="1">
    <source>
        <dbReference type="ARBA" id="ARBA00004125"/>
    </source>
</evidence>
<feature type="compositionally biased region" description="Polar residues" evidence="13">
    <location>
        <begin position="566"/>
        <end position="577"/>
    </location>
</feature>
<feature type="compositionally biased region" description="Polar residues" evidence="13">
    <location>
        <begin position="1171"/>
        <end position="1182"/>
    </location>
</feature>
<comment type="function">
    <text evidence="11">Component of the PAN1 actin cytoskeleton-regulatory complex required for the internalization of endosomes during actin-coupled endocytosis. The complex links the site of endocytosis to the cell membrane-associated actin cytoskeleton. Mediates uptake of external molecules and vacuolar degradation of plasma membrane proteins. Plays a role in the proper organization of the cell membrane-associated actin cytoskeleton and promotes its destabilization.</text>
</comment>
<dbReference type="SUPFAM" id="SSF47473">
    <property type="entry name" value="EF-hand"/>
    <property type="match status" value="3"/>
</dbReference>
<keyword evidence="5" id="KW-0254">Endocytosis</keyword>
<dbReference type="SUPFAM" id="SSF46934">
    <property type="entry name" value="UBA-like"/>
    <property type="match status" value="1"/>
</dbReference>
<feature type="coiled-coil region" evidence="12">
    <location>
        <begin position="837"/>
        <end position="962"/>
    </location>
</feature>
<dbReference type="GO" id="GO:0003779">
    <property type="term" value="F:actin binding"/>
    <property type="evidence" value="ECO:0007669"/>
    <property type="project" value="UniProtKB-KW"/>
</dbReference>
<evidence type="ECO:0000256" key="8">
    <source>
        <dbReference type="ARBA" id="ARBA00023054"/>
    </source>
</evidence>
<dbReference type="CDD" id="cd00052">
    <property type="entry name" value="EH"/>
    <property type="match status" value="3"/>
</dbReference>
<evidence type="ECO:0000313" key="17">
    <source>
        <dbReference type="EMBL" id="RMZ67109.1"/>
    </source>
</evidence>
<evidence type="ECO:0000259" key="16">
    <source>
        <dbReference type="PROSITE" id="PS50222"/>
    </source>
</evidence>
<comment type="subcellular location">
    <subcellularLocation>
        <location evidence="3">Cell membrane</location>
        <topology evidence="3">Peripheral membrane protein</topology>
        <orientation evidence="3">Cytoplasmic side</orientation>
    </subcellularLocation>
    <subcellularLocation>
        <location evidence="2">Cytoplasm</location>
        <location evidence="2">Cytoskeleton</location>
        <location evidence="2">Actin patch</location>
    </subcellularLocation>
    <subcellularLocation>
        <location evidence="1">Endosome membrane</location>
        <topology evidence="1">Peripheral membrane protein</topology>
        <orientation evidence="1">Cytoplasmic side</orientation>
    </subcellularLocation>
</comment>
<evidence type="ECO:0000256" key="7">
    <source>
        <dbReference type="ARBA" id="ARBA00022837"/>
    </source>
</evidence>
<dbReference type="GO" id="GO:0006897">
    <property type="term" value="P:endocytosis"/>
    <property type="evidence" value="ECO:0007669"/>
    <property type="project" value="UniProtKB-KW"/>
</dbReference>
<evidence type="ECO:0000256" key="5">
    <source>
        <dbReference type="ARBA" id="ARBA00022583"/>
    </source>
</evidence>
<feature type="compositionally biased region" description="Polar residues" evidence="13">
    <location>
        <begin position="1251"/>
        <end position="1281"/>
    </location>
</feature>
<feature type="domain" description="EF-hand" evidence="16">
    <location>
        <begin position="637"/>
        <end position="672"/>
    </location>
</feature>
<dbReference type="SMART" id="SM00165">
    <property type="entry name" value="UBA"/>
    <property type="match status" value="1"/>
</dbReference>
<dbReference type="InterPro" id="IPR002048">
    <property type="entry name" value="EF_hand_dom"/>
</dbReference>
<feature type="compositionally biased region" description="Pro residues" evidence="13">
    <location>
        <begin position="701"/>
        <end position="711"/>
    </location>
</feature>
<dbReference type="Pfam" id="PF17119">
    <property type="entry name" value="MMU163"/>
    <property type="match status" value="2"/>
</dbReference>
<evidence type="ECO:0000256" key="6">
    <source>
        <dbReference type="ARBA" id="ARBA00022753"/>
    </source>
</evidence>
<evidence type="ECO:0000256" key="12">
    <source>
        <dbReference type="SAM" id="Coils"/>
    </source>
</evidence>
<feature type="compositionally biased region" description="Low complexity" evidence="13">
    <location>
        <begin position="1600"/>
        <end position="1611"/>
    </location>
</feature>
<feature type="compositionally biased region" description="Polar residues" evidence="13">
    <location>
        <begin position="1300"/>
        <end position="1314"/>
    </location>
</feature>
<feature type="compositionally biased region" description="Basic and acidic residues" evidence="13">
    <location>
        <begin position="1581"/>
        <end position="1592"/>
    </location>
</feature>
<gene>
    <name evidence="17" type="ORF">GMOD_00000988</name>
</gene>
<dbReference type="CDD" id="cd14270">
    <property type="entry name" value="UBA"/>
    <property type="match status" value="1"/>
</dbReference>
<dbReference type="PANTHER" id="PTHR11216">
    <property type="entry name" value="EH DOMAIN"/>
    <property type="match status" value="1"/>
</dbReference>
<dbReference type="InterPro" id="IPR009060">
    <property type="entry name" value="UBA-like_sf"/>
</dbReference>
<dbReference type="Proteomes" id="UP000265663">
    <property type="component" value="Unassembled WGS sequence"/>
</dbReference>